<sequence>MLVQGDVIPRASATIIFIVTGTVGGLNEDFKSIHTFDLDGNRETIQSEWFQTISLDRRDQREWANFDGTQLIYVFLHDTMMHSDSLTRAGLQHNRVGPAAISGYRRFWSPVPAEASNGSVLASGLAPSSGNNVHGLVVIADYLQLAHLDRSRLIGERSDVTRRIIWPPGAEPPQPFRVFSYVVTSPHTIATARYSRRRMAAAFRRREAELSEAASQVGDDCEQDVAAFLEGSEHQIRRLAR</sequence>
<dbReference type="AlphaFoldDB" id="A0A919MN47"/>
<evidence type="ECO:0000313" key="1">
    <source>
        <dbReference type="EMBL" id="GIE48078.1"/>
    </source>
</evidence>
<dbReference type="Gene3D" id="3.10.490.10">
    <property type="entry name" value="Gamma-glutamyl cyclotransferase-like"/>
    <property type="match status" value="1"/>
</dbReference>
<accession>A0A919MN47</accession>
<reference evidence="1" key="1">
    <citation type="submission" date="2021-01" db="EMBL/GenBank/DDBJ databases">
        <title>Whole genome shotgun sequence of Actinoplanes nipponensis NBRC 14063.</title>
        <authorList>
            <person name="Komaki H."/>
            <person name="Tamura T."/>
        </authorList>
    </citation>
    <scope>NUCLEOTIDE SEQUENCE</scope>
    <source>
        <strain evidence="1">NBRC 14063</strain>
    </source>
</reference>
<name>A0A919MN47_9ACTN</name>
<gene>
    <name evidence="1" type="ORF">Ani05nite_16120</name>
</gene>
<comment type="caution">
    <text evidence="1">The sequence shown here is derived from an EMBL/GenBank/DDBJ whole genome shotgun (WGS) entry which is preliminary data.</text>
</comment>
<protein>
    <submittedName>
        <fullName evidence="1">Uncharacterized protein</fullName>
    </submittedName>
</protein>
<organism evidence="1 2">
    <name type="scientific">Actinoplanes nipponensis</name>
    <dbReference type="NCBI Taxonomy" id="135950"/>
    <lineage>
        <taxon>Bacteria</taxon>
        <taxon>Bacillati</taxon>
        <taxon>Actinomycetota</taxon>
        <taxon>Actinomycetes</taxon>
        <taxon>Micromonosporales</taxon>
        <taxon>Micromonosporaceae</taxon>
        <taxon>Actinoplanes</taxon>
    </lineage>
</organism>
<keyword evidence="2" id="KW-1185">Reference proteome</keyword>
<dbReference type="EMBL" id="BOMQ01000020">
    <property type="protein sequence ID" value="GIE48078.1"/>
    <property type="molecule type" value="Genomic_DNA"/>
</dbReference>
<proteinExistence type="predicted"/>
<evidence type="ECO:0000313" key="2">
    <source>
        <dbReference type="Proteomes" id="UP000647172"/>
    </source>
</evidence>
<dbReference type="Proteomes" id="UP000647172">
    <property type="component" value="Unassembled WGS sequence"/>
</dbReference>